<dbReference type="Gene3D" id="2.60.40.10">
    <property type="entry name" value="Immunoglobulins"/>
    <property type="match status" value="3"/>
</dbReference>
<dbReference type="InterPro" id="IPR007110">
    <property type="entry name" value="Ig-like_dom"/>
</dbReference>
<dbReference type="InterPro" id="IPR050380">
    <property type="entry name" value="Immune_Resp_Modulators"/>
</dbReference>
<accession>A0AAZ3P566</accession>
<dbReference type="InterPro" id="IPR003597">
    <property type="entry name" value="Ig_C1-set"/>
</dbReference>
<dbReference type="InterPro" id="IPR003599">
    <property type="entry name" value="Ig_sub"/>
</dbReference>
<keyword evidence="6" id="KW-1185">Reference proteome</keyword>
<feature type="domain" description="Ig-like" evidence="4">
    <location>
        <begin position="191"/>
        <end position="265"/>
    </location>
</feature>
<organism evidence="5 6">
    <name type="scientific">Oncorhynchus tshawytscha</name>
    <name type="common">Chinook salmon</name>
    <name type="synonym">Salmo tshawytscha</name>
    <dbReference type="NCBI Taxonomy" id="74940"/>
    <lineage>
        <taxon>Eukaryota</taxon>
        <taxon>Metazoa</taxon>
        <taxon>Chordata</taxon>
        <taxon>Craniata</taxon>
        <taxon>Vertebrata</taxon>
        <taxon>Euteleostomi</taxon>
        <taxon>Actinopterygii</taxon>
        <taxon>Neopterygii</taxon>
        <taxon>Teleostei</taxon>
        <taxon>Protacanthopterygii</taxon>
        <taxon>Salmoniformes</taxon>
        <taxon>Salmonidae</taxon>
        <taxon>Salmoninae</taxon>
        <taxon>Oncorhynchus</taxon>
    </lineage>
</organism>
<evidence type="ECO:0000256" key="2">
    <source>
        <dbReference type="SAM" id="Phobius"/>
    </source>
</evidence>
<dbReference type="Pfam" id="PF07686">
    <property type="entry name" value="V-set"/>
    <property type="match status" value="1"/>
</dbReference>
<feature type="chain" id="PRO_5044268438" description="Ig-like domain-containing protein" evidence="3">
    <location>
        <begin position="20"/>
        <end position="483"/>
    </location>
</feature>
<protein>
    <recommendedName>
        <fullName evidence="4">Ig-like domain-containing protein</fullName>
    </recommendedName>
</protein>
<dbReference type="AlphaFoldDB" id="A0AAZ3P566"/>
<keyword evidence="2" id="KW-0472">Membrane</keyword>
<dbReference type="PROSITE" id="PS50835">
    <property type="entry name" value="IG_LIKE"/>
    <property type="match status" value="2"/>
</dbReference>
<evidence type="ECO:0000259" key="4">
    <source>
        <dbReference type="PROSITE" id="PS50835"/>
    </source>
</evidence>
<dbReference type="Proteomes" id="UP000694402">
    <property type="component" value="Unassembled WGS sequence"/>
</dbReference>
<dbReference type="InterPro" id="IPR013783">
    <property type="entry name" value="Ig-like_fold"/>
</dbReference>
<dbReference type="InterPro" id="IPR013106">
    <property type="entry name" value="Ig_V-set"/>
</dbReference>
<dbReference type="Ensembl" id="ENSOTST00005194944.1">
    <property type="protein sequence ID" value="ENSOTSP00005111044.1"/>
    <property type="gene ID" value="ENSOTSG00005019414.2"/>
</dbReference>
<keyword evidence="2" id="KW-1133">Transmembrane helix</keyword>
<evidence type="ECO:0000256" key="1">
    <source>
        <dbReference type="ARBA" id="ARBA00023319"/>
    </source>
</evidence>
<reference evidence="5" key="3">
    <citation type="submission" date="2025-09" db="UniProtKB">
        <authorList>
            <consortium name="Ensembl"/>
        </authorList>
    </citation>
    <scope>IDENTIFICATION</scope>
</reference>
<feature type="domain" description="Ig-like" evidence="4">
    <location>
        <begin position="283"/>
        <end position="388"/>
    </location>
</feature>
<feature type="signal peptide" evidence="3">
    <location>
        <begin position="1"/>
        <end position="19"/>
    </location>
</feature>
<keyword evidence="3" id="KW-0732">Signal</keyword>
<feature type="transmembrane region" description="Helical" evidence="2">
    <location>
        <begin position="441"/>
        <end position="457"/>
    </location>
</feature>
<dbReference type="PANTHER" id="PTHR23411">
    <property type="entry name" value="TAPASIN"/>
    <property type="match status" value="1"/>
</dbReference>
<evidence type="ECO:0000313" key="6">
    <source>
        <dbReference type="Proteomes" id="UP000694402"/>
    </source>
</evidence>
<sequence>MRLNVNIVICLFLCAEVTGIQSLQQIPWLPCMLVDELVKFNDEGHAETQYQHRNAGLQFGHPGDSALNPNAITFLVTGSKVDMRKYIEGAVVEHQLQCEIRRYSTEGIQVRWPGLGAQDHDIWFTSTLRHTDGLFVITSFLRHTPATPTPGQADYRNWAAIADIEMLTTSTAMLVFTRTPSVWVGLMKQPSLHCQFDVDHKAVDLTVEWRLQQRGERTRLFSHSRRSGQREGGGVELKGIGRGDASLTLPLTKQSSEGTYVCLVSVPPLFGSHEIALHIMEPPRVSLNVDSVISLVETEKQKVVCEAEGYYPLDVEMEWFREPSGGGGGLLPEKLDTVLYSSHRHHQDGTYSLSAFFLLHASMHDSSSKYFCRVSHSSLRMPIRKSFTLIVTEVDSWNLLWLFFGCGFILVMVATLCVMLPRLSSARTANKVGTSSYITRVCAFQVLSVIYTGYTWYTSSNEMLTRRFRLDNATTQYKNMNIK</sequence>
<name>A0AAZ3P566_ONCTS</name>
<evidence type="ECO:0000256" key="3">
    <source>
        <dbReference type="SAM" id="SignalP"/>
    </source>
</evidence>
<dbReference type="Pfam" id="PF07654">
    <property type="entry name" value="C1-set"/>
    <property type="match status" value="1"/>
</dbReference>
<keyword evidence="2" id="KW-0812">Transmembrane</keyword>
<dbReference type="InterPro" id="IPR036179">
    <property type="entry name" value="Ig-like_dom_sf"/>
</dbReference>
<dbReference type="GeneTree" id="ENSGT00940000165285"/>
<reference evidence="6" key="1">
    <citation type="journal article" date="2018" name="PLoS ONE">
        <title>Chinook salmon (Oncorhynchus tshawytscha) genome and transcriptome.</title>
        <authorList>
            <person name="Christensen K.A."/>
            <person name="Leong J.S."/>
            <person name="Sakhrani D."/>
            <person name="Biagi C.A."/>
            <person name="Minkley D.R."/>
            <person name="Withler R.E."/>
            <person name="Rondeau E.B."/>
            <person name="Koop B.F."/>
            <person name="Devlin R.H."/>
        </authorList>
    </citation>
    <scope>NUCLEOTIDE SEQUENCE [LARGE SCALE GENOMIC DNA]</scope>
</reference>
<reference evidence="5" key="2">
    <citation type="submission" date="2025-08" db="UniProtKB">
        <authorList>
            <consortium name="Ensembl"/>
        </authorList>
    </citation>
    <scope>IDENTIFICATION</scope>
</reference>
<evidence type="ECO:0000313" key="5">
    <source>
        <dbReference type="Ensembl" id="ENSOTSP00005111044.1"/>
    </source>
</evidence>
<keyword evidence="1" id="KW-0393">Immunoglobulin domain</keyword>
<dbReference type="SMART" id="SM00407">
    <property type="entry name" value="IGc1"/>
    <property type="match status" value="1"/>
</dbReference>
<feature type="transmembrane region" description="Helical" evidence="2">
    <location>
        <begin position="399"/>
        <end position="420"/>
    </location>
</feature>
<dbReference type="SUPFAM" id="SSF48726">
    <property type="entry name" value="Immunoglobulin"/>
    <property type="match status" value="2"/>
</dbReference>
<gene>
    <name evidence="5" type="primary">LOC112265163</name>
</gene>
<proteinExistence type="predicted"/>
<dbReference type="SMART" id="SM00409">
    <property type="entry name" value="IG"/>
    <property type="match status" value="2"/>
</dbReference>